<comment type="caution">
    <text evidence="2">The sequence shown here is derived from an EMBL/GenBank/DDBJ whole genome shotgun (WGS) entry which is preliminary data.</text>
</comment>
<organism evidence="2 3">
    <name type="scientific">Striga hermonthica</name>
    <name type="common">Purple witchweed</name>
    <name type="synonym">Buchnera hermonthica</name>
    <dbReference type="NCBI Taxonomy" id="68872"/>
    <lineage>
        <taxon>Eukaryota</taxon>
        <taxon>Viridiplantae</taxon>
        <taxon>Streptophyta</taxon>
        <taxon>Embryophyta</taxon>
        <taxon>Tracheophyta</taxon>
        <taxon>Spermatophyta</taxon>
        <taxon>Magnoliopsida</taxon>
        <taxon>eudicotyledons</taxon>
        <taxon>Gunneridae</taxon>
        <taxon>Pentapetalae</taxon>
        <taxon>asterids</taxon>
        <taxon>lamiids</taxon>
        <taxon>Lamiales</taxon>
        <taxon>Orobanchaceae</taxon>
        <taxon>Buchnereae</taxon>
        <taxon>Striga</taxon>
    </lineage>
</organism>
<dbReference type="PANTHER" id="PTHR34222">
    <property type="entry name" value="GAG_PRE-INTEGRS DOMAIN-CONTAINING PROTEIN"/>
    <property type="match status" value="1"/>
</dbReference>
<keyword evidence="3" id="KW-1185">Reference proteome</keyword>
<evidence type="ECO:0000256" key="1">
    <source>
        <dbReference type="SAM" id="MobiDB-lite"/>
    </source>
</evidence>
<gene>
    <name evidence="2" type="ORF">SHERM_17045</name>
</gene>
<dbReference type="AlphaFoldDB" id="A0A9N7MWU8"/>
<feature type="region of interest" description="Disordered" evidence="1">
    <location>
        <begin position="147"/>
        <end position="169"/>
    </location>
</feature>
<reference evidence="2" key="1">
    <citation type="submission" date="2019-12" db="EMBL/GenBank/DDBJ databases">
        <authorList>
            <person name="Scholes J."/>
        </authorList>
    </citation>
    <scope>NUCLEOTIDE SEQUENCE</scope>
</reference>
<accession>A0A9N7MWU8</accession>
<name>A0A9N7MWU8_STRHE</name>
<protein>
    <submittedName>
        <fullName evidence="2">Uncharacterized protein</fullName>
    </submittedName>
</protein>
<dbReference type="Proteomes" id="UP001153555">
    <property type="component" value="Unassembled WGS sequence"/>
</dbReference>
<sequence>MSASERRLEEEKVHQFLLGLEDTLYATVHSSLISQDPFPRLKKAFSTIVQEERLRLMTQSKDPVGEMSFVVQTPLGFSGVRPVAASTGNGVLALAASSVSPNFGRGVGSTPPAFGSGSRPFCTHCNRANHTTQTCYRLHGFLEGWSRGGRHGRGRGNTKSQHGDGAQAGGVGVFVPNVAAANTMMASPIPGAGADGGWRVYDLESGEFIVSRDVSFSESLFTYFAKTHLPPSSSIVDSPPIIDDDDFTAIV</sequence>
<dbReference type="OrthoDB" id="1112175at2759"/>
<proteinExistence type="predicted"/>
<evidence type="ECO:0000313" key="2">
    <source>
        <dbReference type="EMBL" id="CAA0817468.1"/>
    </source>
</evidence>
<dbReference type="PANTHER" id="PTHR34222:SF28">
    <property type="entry name" value="CCHC-TYPE DOMAIN-CONTAINING PROTEIN"/>
    <property type="match status" value="1"/>
</dbReference>
<evidence type="ECO:0000313" key="3">
    <source>
        <dbReference type="Proteomes" id="UP001153555"/>
    </source>
</evidence>
<dbReference type="EMBL" id="CACSLK010015970">
    <property type="protein sequence ID" value="CAA0817468.1"/>
    <property type="molecule type" value="Genomic_DNA"/>
</dbReference>